<dbReference type="NCBIfam" id="TIGR01031">
    <property type="entry name" value="rpmF_bact"/>
    <property type="match status" value="1"/>
</dbReference>
<dbReference type="STRING" id="1469144.LI90_1287"/>
<reference evidence="7" key="4">
    <citation type="submission" date="2015-04" db="EMBL/GenBank/DDBJ databases">
        <title>Physiological reanalysis, assessment of diazotrophy, and genome sequences of multiple isolates of Streptomyces thermoautotrophicus.</title>
        <authorList>
            <person name="MacKellar D.C."/>
            <person name="Lieber L."/>
            <person name="Norman J."/>
            <person name="Bolger A."/>
            <person name="Tobin C."/>
            <person name="Murray J.W."/>
            <person name="Woodward J."/>
            <person name="Friesen M."/>
            <person name="Prell J."/>
        </authorList>
    </citation>
    <scope>NUCLEOTIDE SEQUENCE [LARGE SCALE GENOMIC DNA]</scope>
    <source>
        <strain evidence="7">H1</strain>
    </source>
</reference>
<dbReference type="EMBL" id="JYIJ01000016">
    <property type="protein sequence ID" value="KWX03982.1"/>
    <property type="molecule type" value="Genomic_DNA"/>
</dbReference>
<organism evidence="7 10">
    <name type="scientific">Carbonactinospora thermoautotrophica</name>
    <dbReference type="NCBI Taxonomy" id="1469144"/>
    <lineage>
        <taxon>Bacteria</taxon>
        <taxon>Bacillati</taxon>
        <taxon>Actinomycetota</taxon>
        <taxon>Actinomycetes</taxon>
        <taxon>Kitasatosporales</taxon>
        <taxon>Carbonactinosporaceae</taxon>
        <taxon>Carbonactinospora</taxon>
    </lineage>
</organism>
<comment type="similarity">
    <text evidence="1 5">Belongs to the bacterial ribosomal protein bL32 family.</text>
</comment>
<reference evidence="10" key="3">
    <citation type="submission" date="2015-04" db="EMBL/GenBank/DDBJ databases">
        <title>Physiological reanalysis, assessment of diazotrophy, and genome sequences of multiple isolates of Streptomyces thermoautotrophicus.</title>
        <authorList>
            <person name="MacKellar D.C."/>
            <person name="Lieber L."/>
            <person name="Norman J."/>
            <person name="Bolger A."/>
            <person name="Tobin C."/>
            <person name="Murray J.W."/>
            <person name="Chang R."/>
            <person name="Ford T."/>
            <person name="Nguyen P.Q."/>
            <person name="Woodward J."/>
            <person name="Permingeat H."/>
            <person name="Joshi N.S."/>
            <person name="Silver P.A."/>
            <person name="Usadel B."/>
            <person name="Rutherford A.W."/>
            <person name="Friesen M."/>
            <person name="Prell J."/>
        </authorList>
    </citation>
    <scope>NUCLEOTIDE SEQUENCE [LARGE SCALE GENOMIC DNA]</scope>
    <source>
        <strain evidence="10">H1</strain>
    </source>
</reference>
<dbReference type="InterPro" id="IPR011332">
    <property type="entry name" value="Ribosomal_zn-bd"/>
</dbReference>
<dbReference type="PATRIC" id="fig|1469144.10.peg.1418"/>
<evidence type="ECO:0000256" key="4">
    <source>
        <dbReference type="ARBA" id="ARBA00035178"/>
    </source>
</evidence>
<dbReference type="RefSeq" id="WP_066885369.1">
    <property type="nucleotide sequence ID" value="NZ_CP171739.1"/>
</dbReference>
<evidence type="ECO:0000313" key="11">
    <source>
        <dbReference type="Proteomes" id="UP000070598"/>
    </source>
</evidence>
<dbReference type="GO" id="GO:0006412">
    <property type="term" value="P:translation"/>
    <property type="evidence" value="ECO:0007669"/>
    <property type="project" value="UniProtKB-UniRule"/>
</dbReference>
<keyword evidence="10" id="KW-1185">Reference proteome</keyword>
<dbReference type="SUPFAM" id="SSF57829">
    <property type="entry name" value="Zn-binding ribosomal proteins"/>
    <property type="match status" value="1"/>
</dbReference>
<dbReference type="InterPro" id="IPR002677">
    <property type="entry name" value="Ribosomal_bL32"/>
</dbReference>
<reference evidence="11" key="1">
    <citation type="submission" date="2015-02" db="EMBL/GenBank/DDBJ databases">
        <title>Physiological reanalysis, assessment of diazotrophy, and genome sequences of multiple isolates of Streptomyces thermoautotrophicus.</title>
        <authorList>
            <person name="MacKellar D.C."/>
            <person name="Lieber L."/>
            <person name="Norman J."/>
            <person name="Bolger A."/>
            <person name="Tobin C."/>
            <person name="Murray J.W."/>
            <person name="Friesen M."/>
            <person name="Prell J."/>
        </authorList>
    </citation>
    <scope>NUCLEOTIDE SEQUENCE [LARGE SCALE GENOMIC DNA]</scope>
    <source>
        <strain evidence="11">UBT1</strain>
    </source>
</reference>
<dbReference type="Proteomes" id="UP000070188">
    <property type="component" value="Unassembled WGS sequence"/>
</dbReference>
<keyword evidence="3 5" id="KW-0687">Ribonucleoprotein</keyword>
<dbReference type="PANTHER" id="PTHR35534:SF1">
    <property type="entry name" value="LARGE RIBOSOMAL SUBUNIT PROTEIN BL32"/>
    <property type="match status" value="1"/>
</dbReference>
<dbReference type="HAMAP" id="MF_00340">
    <property type="entry name" value="Ribosomal_bL32"/>
    <property type="match status" value="1"/>
</dbReference>
<evidence type="ECO:0000313" key="8">
    <source>
        <dbReference type="EMBL" id="KWX03982.1"/>
    </source>
</evidence>
<dbReference type="GO" id="GO:0015934">
    <property type="term" value="C:large ribosomal subunit"/>
    <property type="evidence" value="ECO:0007669"/>
    <property type="project" value="InterPro"/>
</dbReference>
<evidence type="ECO:0000313" key="12">
    <source>
        <dbReference type="Proteomes" id="UP000070659"/>
    </source>
</evidence>
<sequence>MAVPKRKMSRSNTRHRRAQWKAARPSLVACERCRQPKLQHVACPNCGTYNRRQVLAV</sequence>
<evidence type="ECO:0000256" key="1">
    <source>
        <dbReference type="ARBA" id="ARBA00008560"/>
    </source>
</evidence>
<protein>
    <recommendedName>
        <fullName evidence="4 5">Large ribosomal subunit protein bL32</fullName>
    </recommendedName>
</protein>
<dbReference type="GO" id="GO:0003735">
    <property type="term" value="F:structural constituent of ribosome"/>
    <property type="evidence" value="ECO:0007669"/>
    <property type="project" value="InterPro"/>
</dbReference>
<dbReference type="EMBL" id="LAXD01000001">
    <property type="protein sequence ID" value="KWW99648.1"/>
    <property type="molecule type" value="Genomic_DNA"/>
</dbReference>
<dbReference type="AlphaFoldDB" id="A0A132MP68"/>
<dbReference type="PANTHER" id="PTHR35534">
    <property type="entry name" value="50S RIBOSOMAL PROTEIN L32"/>
    <property type="match status" value="1"/>
</dbReference>
<evidence type="ECO:0000313" key="9">
    <source>
        <dbReference type="EMBL" id="KWX09028.1"/>
    </source>
</evidence>
<feature type="region of interest" description="Disordered" evidence="6">
    <location>
        <begin position="1"/>
        <end position="21"/>
    </location>
</feature>
<reference evidence="8 12" key="2">
    <citation type="submission" date="2015-02" db="EMBL/GenBank/DDBJ databases">
        <title>Physiological reanalysis, assessment of diazotrophy, and genome sequences of multiple isolates of Streptomyces thermoautotrophicus.</title>
        <authorList>
            <person name="MacKellar D.C."/>
            <person name="Lieber L."/>
            <person name="Norman J."/>
            <person name="Bolger A."/>
            <person name="Tobin C."/>
            <person name="Murray J.W."/>
            <person name="Prell J."/>
        </authorList>
    </citation>
    <scope>NUCLEOTIDE SEQUENCE [LARGE SCALE GENOMIC DNA]</scope>
    <source>
        <strain evidence="8 12">UBT1</strain>
    </source>
</reference>
<gene>
    <name evidence="5" type="primary">rpmF</name>
    <name evidence="7" type="ORF">LI90_1287</name>
    <name evidence="8" type="ORF">TH66_08440</name>
    <name evidence="9" type="ORF">TR74_12075</name>
</gene>
<feature type="compositionally biased region" description="Basic residues" evidence="6">
    <location>
        <begin position="1"/>
        <end position="19"/>
    </location>
</feature>
<evidence type="ECO:0000256" key="3">
    <source>
        <dbReference type="ARBA" id="ARBA00023274"/>
    </source>
</evidence>
<dbReference type="Pfam" id="PF01783">
    <property type="entry name" value="Ribosomal_L32p"/>
    <property type="match status" value="1"/>
</dbReference>
<evidence type="ECO:0000313" key="10">
    <source>
        <dbReference type="Proteomes" id="UP000070188"/>
    </source>
</evidence>
<accession>A0A132MP68</accession>
<dbReference type="EMBL" id="JYIK01000901">
    <property type="protein sequence ID" value="KWX09028.1"/>
    <property type="molecule type" value="Genomic_DNA"/>
</dbReference>
<evidence type="ECO:0000256" key="2">
    <source>
        <dbReference type="ARBA" id="ARBA00022980"/>
    </source>
</evidence>
<dbReference type="InterPro" id="IPR044957">
    <property type="entry name" value="Ribosomal_bL32_bact"/>
</dbReference>
<dbReference type="Proteomes" id="UP000070659">
    <property type="component" value="Unassembled WGS sequence"/>
</dbReference>
<evidence type="ECO:0000313" key="7">
    <source>
        <dbReference type="EMBL" id="KWW99648.1"/>
    </source>
</evidence>
<name>A0A132MP68_9ACTN</name>
<dbReference type="Proteomes" id="UP000070598">
    <property type="component" value="Unassembled WGS sequence"/>
</dbReference>
<dbReference type="OrthoDB" id="9807363at2"/>
<comment type="caution">
    <text evidence="7">The sequence shown here is derived from an EMBL/GenBank/DDBJ whole genome shotgun (WGS) entry which is preliminary data.</text>
</comment>
<keyword evidence="2 5" id="KW-0689">Ribosomal protein</keyword>
<evidence type="ECO:0000256" key="6">
    <source>
        <dbReference type="SAM" id="MobiDB-lite"/>
    </source>
</evidence>
<proteinExistence type="inferred from homology"/>
<evidence type="ECO:0000256" key="5">
    <source>
        <dbReference type="HAMAP-Rule" id="MF_00340"/>
    </source>
</evidence>